<evidence type="ECO:0000313" key="3">
    <source>
        <dbReference type="Proteomes" id="UP000271889"/>
    </source>
</evidence>
<evidence type="ECO:0000313" key="2">
    <source>
        <dbReference type="EMBL" id="VDN35192.1"/>
    </source>
</evidence>
<dbReference type="Proteomes" id="UP000271889">
    <property type="component" value="Unassembled WGS sequence"/>
</dbReference>
<gene>
    <name evidence="2" type="ORF">CGOC_LOCUS12862</name>
</gene>
<keyword evidence="3" id="KW-1185">Reference proteome</keyword>
<organism evidence="2 3">
    <name type="scientific">Cylicostephanus goldi</name>
    <name type="common">Nematode worm</name>
    <dbReference type="NCBI Taxonomy" id="71465"/>
    <lineage>
        <taxon>Eukaryota</taxon>
        <taxon>Metazoa</taxon>
        <taxon>Ecdysozoa</taxon>
        <taxon>Nematoda</taxon>
        <taxon>Chromadorea</taxon>
        <taxon>Rhabditida</taxon>
        <taxon>Rhabditina</taxon>
        <taxon>Rhabditomorpha</taxon>
        <taxon>Strongyloidea</taxon>
        <taxon>Strongylidae</taxon>
        <taxon>Cylicostephanus</taxon>
    </lineage>
</organism>
<sequence>MFNSWFAYSGEGVGPPPFVKTAYGSPLRVAPDMVGRVPPNVPGAPRNAQYAKQSRHAPAEPSQLYHRYQY</sequence>
<reference evidence="2 3" key="1">
    <citation type="submission" date="2018-11" db="EMBL/GenBank/DDBJ databases">
        <authorList>
            <consortium name="Pathogen Informatics"/>
        </authorList>
    </citation>
    <scope>NUCLEOTIDE SEQUENCE [LARGE SCALE GENOMIC DNA]</scope>
</reference>
<proteinExistence type="predicted"/>
<evidence type="ECO:0000256" key="1">
    <source>
        <dbReference type="SAM" id="MobiDB-lite"/>
    </source>
</evidence>
<dbReference type="EMBL" id="UYRV01126291">
    <property type="protein sequence ID" value="VDN35192.1"/>
    <property type="molecule type" value="Genomic_DNA"/>
</dbReference>
<name>A0A3P7QTN1_CYLGO</name>
<dbReference type="AlphaFoldDB" id="A0A3P7QTN1"/>
<protein>
    <submittedName>
        <fullName evidence="2">Uncharacterized protein</fullName>
    </submittedName>
</protein>
<accession>A0A3P7QTN1</accession>
<feature type="region of interest" description="Disordered" evidence="1">
    <location>
        <begin position="39"/>
        <end position="70"/>
    </location>
</feature>
<dbReference type="OrthoDB" id="10416285at2759"/>